<reference evidence="2 3" key="1">
    <citation type="journal article" date="2019" name="Int. J. Syst. Evol. Microbiol.">
        <title>The Global Catalogue of Microorganisms (GCM) 10K type strain sequencing project: providing services to taxonomists for standard genome sequencing and annotation.</title>
        <authorList>
            <consortium name="The Broad Institute Genomics Platform"/>
            <consortium name="The Broad Institute Genome Sequencing Center for Infectious Disease"/>
            <person name="Wu L."/>
            <person name="Ma J."/>
        </authorList>
    </citation>
    <scope>NUCLEOTIDE SEQUENCE [LARGE SCALE GENOMIC DNA]</scope>
    <source>
        <strain evidence="2 3">JCM 4087</strain>
    </source>
</reference>
<evidence type="ECO:0000256" key="1">
    <source>
        <dbReference type="SAM" id="MobiDB-lite"/>
    </source>
</evidence>
<dbReference type="EMBL" id="BAAAXZ010000124">
    <property type="protein sequence ID" value="GAA2934556.1"/>
    <property type="molecule type" value="Genomic_DNA"/>
</dbReference>
<evidence type="ECO:0000313" key="3">
    <source>
        <dbReference type="Proteomes" id="UP001501102"/>
    </source>
</evidence>
<keyword evidence="3" id="KW-1185">Reference proteome</keyword>
<dbReference type="Proteomes" id="UP001501102">
    <property type="component" value="Unassembled WGS sequence"/>
</dbReference>
<organism evidence="2 3">
    <name type="scientific">Streptomyces thioluteus</name>
    <dbReference type="NCBI Taxonomy" id="66431"/>
    <lineage>
        <taxon>Bacteria</taxon>
        <taxon>Bacillati</taxon>
        <taxon>Actinomycetota</taxon>
        <taxon>Actinomycetes</taxon>
        <taxon>Kitasatosporales</taxon>
        <taxon>Streptomycetaceae</taxon>
        <taxon>Streptomyces</taxon>
    </lineage>
</organism>
<accession>A0ABN3X1T0</accession>
<gene>
    <name evidence="2" type="ORF">GCM10020221_32870</name>
</gene>
<protein>
    <submittedName>
        <fullName evidence="2">Uncharacterized protein</fullName>
    </submittedName>
</protein>
<sequence length="78" mass="8516">MVMRRWWQWRSDNRPRRGPEGLPGRVPGGASCAAAPPTSHLRFLIRVKGFSGPAPVRFAMLGSVTFRPKETAVSALAG</sequence>
<evidence type="ECO:0000313" key="2">
    <source>
        <dbReference type="EMBL" id="GAA2934556.1"/>
    </source>
</evidence>
<comment type="caution">
    <text evidence="2">The sequence shown here is derived from an EMBL/GenBank/DDBJ whole genome shotgun (WGS) entry which is preliminary data.</text>
</comment>
<name>A0ABN3X1T0_STRTU</name>
<feature type="region of interest" description="Disordered" evidence="1">
    <location>
        <begin position="1"/>
        <end position="28"/>
    </location>
</feature>
<proteinExistence type="predicted"/>